<sequence>MDYTRTGLAGTFGATLPWKLLGLIFLCIFGDTPVTDQSNKSSLPPESSLTPGPTQKQQAPQPNPWVEGLQTIGLSVVLALGIRHFVAEARYIPSGSMEPTLQINDRLVIEKISYYLNPPEHGDVVVFWPPDSLTPPGKRRDAYIKRIIGLPGDVVEVRDGEVIRNGEVLTEPYIKAAPDYQWGPETVPDASYLVLGDNRNSSYDSHAWGFVPQENIIGKAVVRFWPPDRLGLLDD</sequence>
<name>A0A1U7JAP6_9CYAN</name>
<dbReference type="InterPro" id="IPR019758">
    <property type="entry name" value="Pept_S26A_signal_pept_1_CS"/>
</dbReference>
<dbReference type="InterPro" id="IPR000223">
    <property type="entry name" value="Pept_S26A_signal_pept_1"/>
</dbReference>
<evidence type="ECO:0000256" key="10">
    <source>
        <dbReference type="SAM" id="MobiDB-lite"/>
    </source>
</evidence>
<dbReference type="EMBL" id="MRCG01000001">
    <property type="protein sequence ID" value="OKH50770.1"/>
    <property type="molecule type" value="Genomic_DNA"/>
</dbReference>
<feature type="region of interest" description="Disordered" evidence="10">
    <location>
        <begin position="37"/>
        <end position="64"/>
    </location>
</feature>
<feature type="domain" description="Peptidase S26" evidence="11">
    <location>
        <begin position="68"/>
        <end position="225"/>
    </location>
</feature>
<evidence type="ECO:0000256" key="7">
    <source>
        <dbReference type="PIRSR" id="PIRSR600223-1"/>
    </source>
</evidence>
<comment type="catalytic activity">
    <reaction evidence="1 8">
        <text>Cleavage of hydrophobic, N-terminal signal or leader sequences from secreted and periplasmic proteins.</text>
        <dbReference type="EC" id="3.4.21.89"/>
    </reaction>
</comment>
<dbReference type="GO" id="GO:0009003">
    <property type="term" value="F:signal peptidase activity"/>
    <property type="evidence" value="ECO:0007669"/>
    <property type="project" value="UniProtKB-EC"/>
</dbReference>
<accession>A0A1U7JAP6</accession>
<feature type="active site" evidence="7">
    <location>
        <position position="145"/>
    </location>
</feature>
<dbReference type="PROSITE" id="PS00501">
    <property type="entry name" value="SPASE_I_1"/>
    <property type="match status" value="1"/>
</dbReference>
<dbReference type="Gene3D" id="2.10.109.10">
    <property type="entry name" value="Umud Fragment, subunit A"/>
    <property type="match status" value="1"/>
</dbReference>
<evidence type="ECO:0000256" key="2">
    <source>
        <dbReference type="ARBA" id="ARBA00004401"/>
    </source>
</evidence>
<feature type="active site" evidence="7">
    <location>
        <position position="96"/>
    </location>
</feature>
<evidence type="ECO:0000313" key="13">
    <source>
        <dbReference type="Proteomes" id="UP000185557"/>
    </source>
</evidence>
<dbReference type="GO" id="GO:0004252">
    <property type="term" value="F:serine-type endopeptidase activity"/>
    <property type="evidence" value="ECO:0007669"/>
    <property type="project" value="InterPro"/>
</dbReference>
<dbReference type="PROSITE" id="PS00760">
    <property type="entry name" value="SPASE_I_2"/>
    <property type="match status" value="1"/>
</dbReference>
<comment type="caution">
    <text evidence="12">The sequence shown here is derived from an EMBL/GenBank/DDBJ whole genome shotgun (WGS) entry which is preliminary data.</text>
</comment>
<dbReference type="InterPro" id="IPR019757">
    <property type="entry name" value="Pept_S26A_signal_pept_1_Lys-AS"/>
</dbReference>
<dbReference type="NCBIfam" id="TIGR02227">
    <property type="entry name" value="sigpep_I_bact"/>
    <property type="match status" value="1"/>
</dbReference>
<evidence type="ECO:0000256" key="5">
    <source>
        <dbReference type="ARBA" id="ARBA00022670"/>
    </source>
</evidence>
<organism evidence="12 13">
    <name type="scientific">Phormidium tenue NIES-30</name>
    <dbReference type="NCBI Taxonomy" id="549789"/>
    <lineage>
        <taxon>Bacteria</taxon>
        <taxon>Bacillati</taxon>
        <taxon>Cyanobacteriota</taxon>
        <taxon>Cyanophyceae</taxon>
        <taxon>Oscillatoriophycideae</taxon>
        <taxon>Oscillatoriales</taxon>
        <taxon>Oscillatoriaceae</taxon>
        <taxon>Phormidium</taxon>
    </lineage>
</organism>
<dbReference type="EC" id="3.4.21.89" evidence="4 8"/>
<dbReference type="Pfam" id="PF10502">
    <property type="entry name" value="Peptidase_S26"/>
    <property type="match status" value="1"/>
</dbReference>
<gene>
    <name evidence="12" type="ORF">NIES30_01385</name>
</gene>
<evidence type="ECO:0000256" key="4">
    <source>
        <dbReference type="ARBA" id="ARBA00013208"/>
    </source>
</evidence>
<dbReference type="GO" id="GO:0006465">
    <property type="term" value="P:signal peptide processing"/>
    <property type="evidence" value="ECO:0007669"/>
    <property type="project" value="InterPro"/>
</dbReference>
<dbReference type="InterPro" id="IPR036286">
    <property type="entry name" value="LexA/Signal_pep-like_sf"/>
</dbReference>
<feature type="compositionally biased region" description="Polar residues" evidence="10">
    <location>
        <begin position="37"/>
        <end position="60"/>
    </location>
</feature>
<evidence type="ECO:0000259" key="11">
    <source>
        <dbReference type="Pfam" id="PF10502"/>
    </source>
</evidence>
<dbReference type="PROSITE" id="PS00761">
    <property type="entry name" value="SPASE_I_3"/>
    <property type="match status" value="1"/>
</dbReference>
<dbReference type="PRINTS" id="PR00727">
    <property type="entry name" value="LEADERPTASE"/>
</dbReference>
<dbReference type="InterPro" id="IPR019756">
    <property type="entry name" value="Pept_S26A_signal_pept_1_Ser-AS"/>
</dbReference>
<dbReference type="InterPro" id="IPR019533">
    <property type="entry name" value="Peptidase_S26"/>
</dbReference>
<evidence type="ECO:0000256" key="9">
    <source>
        <dbReference type="RuleBase" id="RU362042"/>
    </source>
</evidence>
<protein>
    <recommendedName>
        <fullName evidence="4 8">Signal peptidase I</fullName>
        <ecNumber evidence="4 8">3.4.21.89</ecNumber>
    </recommendedName>
</protein>
<evidence type="ECO:0000256" key="1">
    <source>
        <dbReference type="ARBA" id="ARBA00000677"/>
    </source>
</evidence>
<dbReference type="GO" id="GO:0005886">
    <property type="term" value="C:plasma membrane"/>
    <property type="evidence" value="ECO:0007669"/>
    <property type="project" value="UniProtKB-SubCell"/>
</dbReference>
<dbReference type="STRING" id="549789.NIES30_01385"/>
<keyword evidence="13" id="KW-1185">Reference proteome</keyword>
<evidence type="ECO:0000256" key="6">
    <source>
        <dbReference type="ARBA" id="ARBA00022801"/>
    </source>
</evidence>
<proteinExistence type="inferred from homology"/>
<dbReference type="CDD" id="cd06530">
    <property type="entry name" value="S26_SPase_I"/>
    <property type="match status" value="1"/>
</dbReference>
<dbReference type="PANTHER" id="PTHR43390:SF1">
    <property type="entry name" value="CHLOROPLAST PROCESSING PEPTIDASE"/>
    <property type="match status" value="1"/>
</dbReference>
<dbReference type="PANTHER" id="PTHR43390">
    <property type="entry name" value="SIGNAL PEPTIDASE I"/>
    <property type="match status" value="1"/>
</dbReference>
<comment type="similarity">
    <text evidence="3 9">Belongs to the peptidase S26 family.</text>
</comment>
<evidence type="ECO:0000313" key="12">
    <source>
        <dbReference type="EMBL" id="OKH50770.1"/>
    </source>
</evidence>
<dbReference type="Proteomes" id="UP000185557">
    <property type="component" value="Unassembled WGS sequence"/>
</dbReference>
<comment type="subcellular location">
    <subcellularLocation>
        <location evidence="2">Cell membrane</location>
        <topology evidence="2">Single-pass type II membrane protein</topology>
    </subcellularLocation>
    <subcellularLocation>
        <location evidence="9">Membrane</location>
        <topology evidence="9">Single-pass type II membrane protein</topology>
    </subcellularLocation>
</comment>
<dbReference type="SUPFAM" id="SSF51306">
    <property type="entry name" value="LexA/Signal peptidase"/>
    <property type="match status" value="1"/>
</dbReference>
<evidence type="ECO:0000256" key="3">
    <source>
        <dbReference type="ARBA" id="ARBA00009370"/>
    </source>
</evidence>
<dbReference type="AlphaFoldDB" id="A0A1U7JAP6"/>
<reference evidence="12 13" key="1">
    <citation type="submission" date="2016-11" db="EMBL/GenBank/DDBJ databases">
        <title>Draft Genome Sequences of Nine Cyanobacterial Strains from Diverse Habitats.</title>
        <authorList>
            <person name="Zhu T."/>
            <person name="Hou S."/>
            <person name="Lu X."/>
            <person name="Hess W.R."/>
        </authorList>
    </citation>
    <scope>NUCLEOTIDE SEQUENCE [LARGE SCALE GENOMIC DNA]</scope>
    <source>
        <strain evidence="12 13">NIES-30</strain>
    </source>
</reference>
<evidence type="ECO:0000256" key="8">
    <source>
        <dbReference type="RuleBase" id="RU003993"/>
    </source>
</evidence>
<keyword evidence="6 8" id="KW-0378">Hydrolase</keyword>
<keyword evidence="5 8" id="KW-0645">Protease</keyword>